<dbReference type="RefSeq" id="WP_014274659.1">
    <property type="nucleotide sequence ID" value="NZ_BIMW01000176.1"/>
</dbReference>
<comment type="caution">
    <text evidence="3">The sequence shown here is derived from an EMBL/GenBank/DDBJ whole genome shotgun (WGS) entry which is preliminary data.</text>
</comment>
<dbReference type="Pfam" id="PF04483">
    <property type="entry name" value="DUF565"/>
    <property type="match status" value="1"/>
</dbReference>
<keyword evidence="2" id="KW-1133">Transmembrane helix</keyword>
<gene>
    <name evidence="3" type="ORF">NIES46_43060</name>
</gene>
<keyword evidence="2" id="KW-0812">Transmembrane</keyword>
<evidence type="ECO:0000256" key="2">
    <source>
        <dbReference type="SAM" id="Phobius"/>
    </source>
</evidence>
<evidence type="ECO:0000313" key="4">
    <source>
        <dbReference type="Proteomes" id="UP000326169"/>
    </source>
</evidence>
<proteinExistence type="inferred from homology"/>
<keyword evidence="4" id="KW-1185">Reference proteome</keyword>
<dbReference type="PANTHER" id="PTHR33787:SF5">
    <property type="entry name" value="YCF20-LIKE PROTEIN"/>
    <property type="match status" value="1"/>
</dbReference>
<name>A0A5M3TCH5_LIMPL</name>
<accession>A0A5M3TCH5</accession>
<dbReference type="PANTHER" id="PTHR33787">
    <property type="match status" value="1"/>
</dbReference>
<evidence type="ECO:0008006" key="5">
    <source>
        <dbReference type="Google" id="ProtNLM"/>
    </source>
</evidence>
<protein>
    <recommendedName>
        <fullName evidence="5">DUF565 domain-containing protein</fullName>
    </recommendedName>
</protein>
<comment type="similarity">
    <text evidence="1">Belongs to the ycf20 family.</text>
</comment>
<dbReference type="InterPro" id="IPR007572">
    <property type="entry name" value="Uncharacterised_Ycf20"/>
</dbReference>
<evidence type="ECO:0000313" key="3">
    <source>
        <dbReference type="EMBL" id="GCE96237.1"/>
    </source>
</evidence>
<evidence type="ECO:0000256" key="1">
    <source>
        <dbReference type="ARBA" id="ARBA00009846"/>
    </source>
</evidence>
<keyword evidence="2" id="KW-0472">Membrane</keyword>
<dbReference type="EMBL" id="BIMW01000176">
    <property type="protein sequence ID" value="GCE96237.1"/>
    <property type="molecule type" value="Genomic_DNA"/>
</dbReference>
<dbReference type="GeneID" id="301685070"/>
<feature type="transmembrane region" description="Helical" evidence="2">
    <location>
        <begin position="87"/>
        <end position="109"/>
    </location>
</feature>
<sequence>MQNTRLNRFTDAIAQQTLQWFRNPWRRISVLLISLFFGFFLGVAIATIVGQVGSWDVSVAFITLLVTEWISWLSYRKVSRSEINSLWLDLLNSMKIGMTYSLFLLAFLLGS</sequence>
<feature type="transmembrane region" description="Helical" evidence="2">
    <location>
        <begin position="55"/>
        <end position="75"/>
    </location>
</feature>
<dbReference type="Proteomes" id="UP000326169">
    <property type="component" value="Unassembled WGS sequence"/>
</dbReference>
<organism evidence="3 4">
    <name type="scientific">Limnospira platensis NIES-46</name>
    <dbReference type="NCBI Taxonomy" id="1236695"/>
    <lineage>
        <taxon>Bacteria</taxon>
        <taxon>Bacillati</taxon>
        <taxon>Cyanobacteriota</taxon>
        <taxon>Cyanophyceae</taxon>
        <taxon>Oscillatoriophycideae</taxon>
        <taxon>Oscillatoriales</taxon>
        <taxon>Sirenicapillariaceae</taxon>
        <taxon>Limnospira</taxon>
    </lineage>
</organism>
<feature type="transmembrane region" description="Helical" evidence="2">
    <location>
        <begin position="28"/>
        <end position="49"/>
    </location>
</feature>
<reference evidence="3 4" key="1">
    <citation type="journal article" date="2019" name="J Genomics">
        <title>The Draft Genome of a Hydrogen-producing Cyanobacterium, Arthrospira platensis NIES-46.</title>
        <authorList>
            <person name="Suzuki S."/>
            <person name="Yamaguchi H."/>
            <person name="Kawachi M."/>
        </authorList>
    </citation>
    <scope>NUCLEOTIDE SEQUENCE [LARGE SCALE GENOMIC DNA]</scope>
    <source>
        <strain evidence="3 4">NIES-46</strain>
    </source>
</reference>